<organism evidence="1 2">
    <name type="scientific">Imbroritus primus</name>
    <dbReference type="NCBI Taxonomy" id="3058603"/>
    <lineage>
        <taxon>Bacteria</taxon>
        <taxon>Pseudomonadati</taxon>
        <taxon>Pseudomonadota</taxon>
        <taxon>Betaproteobacteria</taxon>
        <taxon>Burkholderiales</taxon>
        <taxon>Burkholderiaceae</taxon>
        <taxon>Imbroritus</taxon>
    </lineage>
</organism>
<evidence type="ECO:0000313" key="2">
    <source>
        <dbReference type="Proteomes" id="UP000004277"/>
    </source>
</evidence>
<protein>
    <submittedName>
        <fullName evidence="1">Ku protein</fullName>
    </submittedName>
</protein>
<name>A0ACD3SN85_9BURK</name>
<dbReference type="EMBL" id="AKCV02000020">
    <property type="protein sequence ID" value="TMS57719.1"/>
    <property type="molecule type" value="Genomic_DNA"/>
</dbReference>
<gene>
    <name evidence="1" type="ORF">MW7_011170</name>
</gene>
<sequence>MSRIIWRGAISFGLVTIPVVLKPASHSNTIDLDWIDRRDMAPVGYQRINKRTGKPVESAHISKGYQYSKGEYVLLTEEDFIQANVEATQTVDIVSFVQAAEIPPYFFETPYYLEPDRHGAKGYALLRETMRRTGYAALALVVIRARQHLAAVLVSDQVLVLNTMRFAEEILPVDELDLPASGTRGTGVTAREVGMAAKLVEDMAESWSPDQYHDTYRADLMKRIERRIAAGQTHTVADTPPADTAPRKSADIIDMMDLIRSSIAQRQGKSGTRTKSATRKTATAKTTSSKRPRKAGAESTRRKRASAT</sequence>
<reference evidence="1" key="1">
    <citation type="submission" date="2019-05" db="EMBL/GenBank/DDBJ databases">
        <title>Revised genome assembly of Burkholderiaceae (previously Ralstonia) sp. PBA.</title>
        <authorList>
            <person name="Gan H.M."/>
        </authorList>
    </citation>
    <scope>NUCLEOTIDE SEQUENCE</scope>
    <source>
        <strain evidence="1">PBA</strain>
    </source>
</reference>
<accession>A0ACD3SN85</accession>
<proteinExistence type="predicted"/>
<evidence type="ECO:0000313" key="1">
    <source>
        <dbReference type="EMBL" id="TMS57719.1"/>
    </source>
</evidence>
<keyword evidence="2" id="KW-1185">Reference proteome</keyword>
<comment type="caution">
    <text evidence="1">The sequence shown here is derived from an EMBL/GenBank/DDBJ whole genome shotgun (WGS) entry which is preliminary data.</text>
</comment>
<dbReference type="Proteomes" id="UP000004277">
    <property type="component" value="Unassembled WGS sequence"/>
</dbReference>